<proteinExistence type="predicted"/>
<dbReference type="EMBL" id="KN824312">
    <property type="protein sequence ID" value="KIM25695.1"/>
    <property type="molecule type" value="Genomic_DNA"/>
</dbReference>
<dbReference type="Proteomes" id="UP000054097">
    <property type="component" value="Unassembled WGS sequence"/>
</dbReference>
<name>A0A0C3AM95_SERVB</name>
<protein>
    <submittedName>
        <fullName evidence="1">Uncharacterized protein</fullName>
    </submittedName>
</protein>
<organism evidence="1 2">
    <name type="scientific">Serendipita vermifera MAFF 305830</name>
    <dbReference type="NCBI Taxonomy" id="933852"/>
    <lineage>
        <taxon>Eukaryota</taxon>
        <taxon>Fungi</taxon>
        <taxon>Dikarya</taxon>
        <taxon>Basidiomycota</taxon>
        <taxon>Agaricomycotina</taxon>
        <taxon>Agaricomycetes</taxon>
        <taxon>Sebacinales</taxon>
        <taxon>Serendipitaceae</taxon>
        <taxon>Serendipita</taxon>
    </lineage>
</organism>
<dbReference type="HOGENOM" id="CLU_1611803_0_0_1"/>
<evidence type="ECO:0000313" key="1">
    <source>
        <dbReference type="EMBL" id="KIM25695.1"/>
    </source>
</evidence>
<gene>
    <name evidence="1" type="ORF">M408DRAFT_206335</name>
</gene>
<sequence length="165" mass="18305">MMQPRHLTLRTLRGMVHDKVLIPALRLLEDRLVSLELNCRVPPRRTFWMEMTPSTSTLSATKSVATSIDSTVTGGGNVPAGGRKYNAPLLPNLRCLVVDVNENPMATGDGDDMRVILSQLIESRQRNGPYKPLMHLACKWLEGPKIEEMVGPLPCSSCVERAVRD</sequence>
<dbReference type="AlphaFoldDB" id="A0A0C3AM95"/>
<accession>A0A0C3AM95</accession>
<keyword evidence="2" id="KW-1185">Reference proteome</keyword>
<reference evidence="2" key="2">
    <citation type="submission" date="2015-01" db="EMBL/GenBank/DDBJ databases">
        <title>Evolutionary Origins and Diversification of the Mycorrhizal Mutualists.</title>
        <authorList>
            <consortium name="DOE Joint Genome Institute"/>
            <consortium name="Mycorrhizal Genomics Consortium"/>
            <person name="Kohler A."/>
            <person name="Kuo A."/>
            <person name="Nagy L.G."/>
            <person name="Floudas D."/>
            <person name="Copeland A."/>
            <person name="Barry K.W."/>
            <person name="Cichocki N."/>
            <person name="Veneault-Fourrey C."/>
            <person name="LaButti K."/>
            <person name="Lindquist E.A."/>
            <person name="Lipzen A."/>
            <person name="Lundell T."/>
            <person name="Morin E."/>
            <person name="Murat C."/>
            <person name="Riley R."/>
            <person name="Ohm R."/>
            <person name="Sun H."/>
            <person name="Tunlid A."/>
            <person name="Henrissat B."/>
            <person name="Grigoriev I.V."/>
            <person name="Hibbett D.S."/>
            <person name="Martin F."/>
        </authorList>
    </citation>
    <scope>NUCLEOTIDE SEQUENCE [LARGE SCALE GENOMIC DNA]</scope>
    <source>
        <strain evidence="2">MAFF 305830</strain>
    </source>
</reference>
<reference evidence="1 2" key="1">
    <citation type="submission" date="2014-04" db="EMBL/GenBank/DDBJ databases">
        <authorList>
            <consortium name="DOE Joint Genome Institute"/>
            <person name="Kuo A."/>
            <person name="Zuccaro A."/>
            <person name="Kohler A."/>
            <person name="Nagy L.G."/>
            <person name="Floudas D."/>
            <person name="Copeland A."/>
            <person name="Barry K.W."/>
            <person name="Cichocki N."/>
            <person name="Veneault-Fourrey C."/>
            <person name="LaButti K."/>
            <person name="Lindquist E.A."/>
            <person name="Lipzen A."/>
            <person name="Lundell T."/>
            <person name="Morin E."/>
            <person name="Murat C."/>
            <person name="Sun H."/>
            <person name="Tunlid A."/>
            <person name="Henrissat B."/>
            <person name="Grigoriev I.V."/>
            <person name="Hibbett D.S."/>
            <person name="Martin F."/>
            <person name="Nordberg H.P."/>
            <person name="Cantor M.N."/>
            <person name="Hua S.X."/>
        </authorList>
    </citation>
    <scope>NUCLEOTIDE SEQUENCE [LARGE SCALE GENOMIC DNA]</scope>
    <source>
        <strain evidence="1 2">MAFF 305830</strain>
    </source>
</reference>
<evidence type="ECO:0000313" key="2">
    <source>
        <dbReference type="Proteomes" id="UP000054097"/>
    </source>
</evidence>